<gene>
    <name evidence="3" type="ORF">HF909_09020</name>
</gene>
<dbReference type="Gene3D" id="1.10.260.40">
    <property type="entry name" value="lambda repressor-like DNA-binding domains"/>
    <property type="match status" value="1"/>
</dbReference>
<organism evidence="3 4">
    <name type="scientific">Ralstonia solanacearum</name>
    <name type="common">Pseudomonas solanacearum</name>
    <dbReference type="NCBI Taxonomy" id="305"/>
    <lineage>
        <taxon>Bacteria</taxon>
        <taxon>Pseudomonadati</taxon>
        <taxon>Pseudomonadota</taxon>
        <taxon>Betaproteobacteria</taxon>
        <taxon>Burkholderiales</taxon>
        <taxon>Burkholderiaceae</taxon>
        <taxon>Ralstonia</taxon>
        <taxon>Ralstonia solanacearum species complex</taxon>
    </lineage>
</organism>
<evidence type="ECO:0000313" key="3">
    <source>
        <dbReference type="EMBL" id="QOK96563.1"/>
    </source>
</evidence>
<dbReference type="CDD" id="cd00093">
    <property type="entry name" value="HTH_XRE"/>
    <property type="match status" value="1"/>
</dbReference>
<proteinExistence type="predicted"/>
<feature type="region of interest" description="Disordered" evidence="1">
    <location>
        <begin position="138"/>
        <end position="159"/>
    </location>
</feature>
<evidence type="ECO:0000256" key="1">
    <source>
        <dbReference type="SAM" id="MobiDB-lite"/>
    </source>
</evidence>
<dbReference type="Proteomes" id="UP000593970">
    <property type="component" value="Chromosome"/>
</dbReference>
<sequence>MKSARQVLAENLARFMALSADLNSANLLSKKAKVAQTTISNWLRVEEMPSLAPQLSALESVARALGVTVGDLLTEAGQDRDRDEVVRLRVELAASRSRAERVSLQLYELAALLGDDGADGGAAPKRVAFGDPDMASPDDYLLAGGPVHGASDASARRKK</sequence>
<name>A0AA92K1D4_RALSL</name>
<dbReference type="EMBL" id="CP051169">
    <property type="protein sequence ID" value="QOK96563.1"/>
    <property type="molecule type" value="Genomic_DNA"/>
</dbReference>
<dbReference type="PROSITE" id="PS50943">
    <property type="entry name" value="HTH_CROC1"/>
    <property type="match status" value="1"/>
</dbReference>
<dbReference type="GO" id="GO:0003677">
    <property type="term" value="F:DNA binding"/>
    <property type="evidence" value="ECO:0007669"/>
    <property type="project" value="InterPro"/>
</dbReference>
<dbReference type="InterPro" id="IPR010982">
    <property type="entry name" value="Lambda_DNA-bd_dom_sf"/>
</dbReference>
<reference evidence="4" key="1">
    <citation type="submission" date="2020-04" db="EMBL/GenBank/DDBJ databases">
        <title>Ralstonia solanacearum UW576, UW763, UW773, and UW774.</title>
        <authorList>
            <person name="Steidl O."/>
            <person name="Truchon A."/>
            <person name="Allen C."/>
        </authorList>
    </citation>
    <scope>NUCLEOTIDE SEQUENCE [LARGE SCALE GENOMIC DNA]</scope>
    <source>
        <strain evidence="4">UW774</strain>
    </source>
</reference>
<dbReference type="InterPro" id="IPR001387">
    <property type="entry name" value="Cro/C1-type_HTH"/>
</dbReference>
<feature type="domain" description="HTH cro/C1-type" evidence="2">
    <location>
        <begin position="28"/>
        <end position="72"/>
    </location>
</feature>
<protein>
    <submittedName>
        <fullName evidence="3">Helix-turn-helix transcriptional regulator</fullName>
    </submittedName>
</protein>
<evidence type="ECO:0000313" key="4">
    <source>
        <dbReference type="Proteomes" id="UP000593970"/>
    </source>
</evidence>
<accession>A0AA92K1D4</accession>
<dbReference type="AlphaFoldDB" id="A0AA92K1D4"/>
<evidence type="ECO:0000259" key="2">
    <source>
        <dbReference type="PROSITE" id="PS50943"/>
    </source>
</evidence>